<name>A0ABP0F1X3_CLALP</name>
<dbReference type="PANTHER" id="PTHR14359:SF6">
    <property type="entry name" value="PHOSPHOPANTOTHENOYLCYSTEINE DECARBOXYLASE"/>
    <property type="match status" value="1"/>
</dbReference>
<accession>A0ABP0F1X3</accession>
<gene>
    <name evidence="4" type="ORF">CVLEPA_LOCUS3471</name>
</gene>
<organism evidence="4 5">
    <name type="scientific">Clavelina lepadiformis</name>
    <name type="common">Light-bulb sea squirt</name>
    <name type="synonym">Ascidia lepadiformis</name>
    <dbReference type="NCBI Taxonomy" id="159417"/>
    <lineage>
        <taxon>Eukaryota</taxon>
        <taxon>Metazoa</taxon>
        <taxon>Chordata</taxon>
        <taxon>Tunicata</taxon>
        <taxon>Ascidiacea</taxon>
        <taxon>Aplousobranchia</taxon>
        <taxon>Clavelinidae</taxon>
        <taxon>Clavelina</taxon>
    </lineage>
</organism>
<dbReference type="Gene3D" id="3.40.50.1950">
    <property type="entry name" value="Flavin prenyltransferase-like"/>
    <property type="match status" value="1"/>
</dbReference>
<comment type="similarity">
    <text evidence="2">Belongs to the HFCD (homooligomeric flavin containing Cys decarboxylase) superfamily.</text>
</comment>
<dbReference type="Proteomes" id="UP001642483">
    <property type="component" value="Unassembled WGS sequence"/>
</dbReference>
<dbReference type="EMBL" id="CAWYQH010000002">
    <property type="protein sequence ID" value="CAK8673707.1"/>
    <property type="molecule type" value="Genomic_DNA"/>
</dbReference>
<dbReference type="SUPFAM" id="SSF52507">
    <property type="entry name" value="Homo-oligomeric flavin-containing Cys decarboxylases, HFCD"/>
    <property type="match status" value="1"/>
</dbReference>
<sequence>MVNILIGCTGSVAAIKLPKLVEKLQDVIKDINIKVVVTENAKHFFSADEIYAQVYDDAEEWSCWSKIGDPVLHIDLRNWSDIFVLSPLDANTLGKLACGLCDNLLTCVARAWDLKRKPFLFCPAMNTFMWEHPSTRRNIDTLKEWGYIEIPPVSKALACGDVGVGAMAEIEQIVSQIQIAITSPSFSS</sequence>
<feature type="domain" description="Flavoprotein" evidence="3">
    <location>
        <begin position="3"/>
        <end position="178"/>
    </location>
</feature>
<dbReference type="PANTHER" id="PTHR14359">
    <property type="entry name" value="HOMO-OLIGOMERIC FLAVIN CONTAINING CYS DECARBOXYLASE FAMILY"/>
    <property type="match status" value="1"/>
</dbReference>
<protein>
    <recommendedName>
        <fullName evidence="3">Flavoprotein domain-containing protein</fullName>
    </recommendedName>
</protein>
<dbReference type="Pfam" id="PF02441">
    <property type="entry name" value="Flavoprotein"/>
    <property type="match status" value="1"/>
</dbReference>
<evidence type="ECO:0000259" key="3">
    <source>
        <dbReference type="Pfam" id="PF02441"/>
    </source>
</evidence>
<proteinExistence type="inferred from homology"/>
<keyword evidence="1" id="KW-0173">Coenzyme A biosynthesis</keyword>
<dbReference type="InterPro" id="IPR003382">
    <property type="entry name" value="Flavoprotein"/>
</dbReference>
<evidence type="ECO:0000313" key="5">
    <source>
        <dbReference type="Proteomes" id="UP001642483"/>
    </source>
</evidence>
<evidence type="ECO:0000256" key="2">
    <source>
        <dbReference type="ARBA" id="ARBA00038350"/>
    </source>
</evidence>
<evidence type="ECO:0000313" key="4">
    <source>
        <dbReference type="EMBL" id="CAK8673707.1"/>
    </source>
</evidence>
<comment type="caution">
    <text evidence="4">The sequence shown here is derived from an EMBL/GenBank/DDBJ whole genome shotgun (WGS) entry which is preliminary data.</text>
</comment>
<dbReference type="InterPro" id="IPR036551">
    <property type="entry name" value="Flavin_trans-like"/>
</dbReference>
<evidence type="ECO:0000256" key="1">
    <source>
        <dbReference type="ARBA" id="ARBA00022993"/>
    </source>
</evidence>
<keyword evidence="5" id="KW-1185">Reference proteome</keyword>
<reference evidence="4 5" key="1">
    <citation type="submission" date="2024-02" db="EMBL/GenBank/DDBJ databases">
        <authorList>
            <person name="Daric V."/>
            <person name="Darras S."/>
        </authorList>
    </citation>
    <scope>NUCLEOTIDE SEQUENCE [LARGE SCALE GENOMIC DNA]</scope>
</reference>